<dbReference type="RefSeq" id="WP_160801655.1">
    <property type="nucleotide sequence ID" value="NZ_WUUL01000007.1"/>
</dbReference>
<name>A0A6I4W1Y9_9BACL</name>
<dbReference type="AlphaFoldDB" id="A0A6I4W1Y9"/>
<evidence type="ECO:0000313" key="1">
    <source>
        <dbReference type="EMBL" id="MXQ54292.1"/>
    </source>
</evidence>
<organism evidence="1 2">
    <name type="scientific">Shimazuella alba</name>
    <dbReference type="NCBI Taxonomy" id="2690964"/>
    <lineage>
        <taxon>Bacteria</taxon>
        <taxon>Bacillati</taxon>
        <taxon>Bacillota</taxon>
        <taxon>Bacilli</taxon>
        <taxon>Bacillales</taxon>
        <taxon>Thermoactinomycetaceae</taxon>
        <taxon>Shimazuella</taxon>
    </lineage>
</organism>
<comment type="caution">
    <text evidence="1">The sequence shown here is derived from an EMBL/GenBank/DDBJ whole genome shotgun (WGS) entry which is preliminary data.</text>
</comment>
<protein>
    <submittedName>
        <fullName evidence="1">Uncharacterized protein</fullName>
    </submittedName>
</protein>
<dbReference type="Proteomes" id="UP000430692">
    <property type="component" value="Unassembled WGS sequence"/>
</dbReference>
<keyword evidence="2" id="KW-1185">Reference proteome</keyword>
<gene>
    <name evidence="1" type="ORF">GSM42_11320</name>
</gene>
<sequence length="143" mass="16586">MALQSGRPFWWVNDYYNDHPKDSYSFQRSLRFSQMMFDGLTSEQTPSLQGEADFIARCQKLLESVKDGNVQVARLRLRALRNHFDADVILKCELDNRSSRVQSTDEEKQLAEAVFQESDTSVDRAHLLGSAQYFERRAMELSN</sequence>
<accession>A0A6I4W1Y9</accession>
<dbReference type="EMBL" id="WUUL01000007">
    <property type="protein sequence ID" value="MXQ54292.1"/>
    <property type="molecule type" value="Genomic_DNA"/>
</dbReference>
<reference evidence="1 2" key="1">
    <citation type="submission" date="2019-12" db="EMBL/GenBank/DDBJ databases">
        <title>Whole-genome analyses of novel actinobacteria.</title>
        <authorList>
            <person name="Sahin N."/>
            <person name="Saygin H."/>
        </authorList>
    </citation>
    <scope>NUCLEOTIDE SEQUENCE [LARGE SCALE GENOMIC DNA]</scope>
    <source>
        <strain evidence="1 2">KC615</strain>
    </source>
</reference>
<proteinExistence type="predicted"/>
<evidence type="ECO:0000313" key="2">
    <source>
        <dbReference type="Proteomes" id="UP000430692"/>
    </source>
</evidence>